<dbReference type="Gene3D" id="2.170.130.10">
    <property type="entry name" value="TonB-dependent receptor, plug domain"/>
    <property type="match status" value="1"/>
</dbReference>
<dbReference type="SUPFAM" id="SSF56935">
    <property type="entry name" value="Porins"/>
    <property type="match status" value="1"/>
</dbReference>
<evidence type="ECO:0000313" key="2">
    <source>
        <dbReference type="EMBL" id="KWZ60931.1"/>
    </source>
</evidence>
<name>A0AA40RCV2_9BURK</name>
<dbReference type="Proteomes" id="UP000070119">
    <property type="component" value="Chromosome 1"/>
</dbReference>
<reference evidence="2 3" key="1">
    <citation type="submission" date="2015-11" db="EMBL/GenBank/DDBJ databases">
        <authorList>
            <person name="Sahl J."/>
            <person name="Wagner D."/>
            <person name="Keim P."/>
        </authorList>
    </citation>
    <scope>NUCLEOTIDE SEQUENCE [LARGE SCALE GENOMIC DNA]</scope>
    <source>
        <strain evidence="2 3">MSMB1157</strain>
    </source>
</reference>
<comment type="caution">
    <text evidence="2">The sequence shown here is derived from an EMBL/GenBank/DDBJ whole genome shotgun (WGS) entry which is preliminary data.</text>
</comment>
<feature type="domain" description="TonB-dependent receptor plug" evidence="1">
    <location>
        <begin position="56"/>
        <end position="104"/>
    </location>
</feature>
<gene>
    <name evidence="2" type="ORF">WK57_10320</name>
</gene>
<dbReference type="InterPro" id="IPR037066">
    <property type="entry name" value="Plug_dom_sf"/>
</dbReference>
<dbReference type="Pfam" id="PF07715">
    <property type="entry name" value="Plug"/>
    <property type="match status" value="1"/>
</dbReference>
<accession>A0AA40RCV2</accession>
<organism evidence="2 3">
    <name type="scientific">Burkholderia ubonensis</name>
    <dbReference type="NCBI Taxonomy" id="101571"/>
    <lineage>
        <taxon>Bacteria</taxon>
        <taxon>Pseudomonadati</taxon>
        <taxon>Pseudomonadota</taxon>
        <taxon>Betaproteobacteria</taxon>
        <taxon>Burkholderiales</taxon>
        <taxon>Burkholderiaceae</taxon>
        <taxon>Burkholderia</taxon>
        <taxon>Burkholderia cepacia complex</taxon>
    </lineage>
</organism>
<dbReference type="EMBL" id="LNJU01000001">
    <property type="protein sequence ID" value="KWZ60931.1"/>
    <property type="molecule type" value="Genomic_DNA"/>
</dbReference>
<dbReference type="AlphaFoldDB" id="A0AA40RCV2"/>
<sequence length="141" mass="14139">MLTCAMTTSGALAAQAAAADAAPHALPTINVTARGAPLDPLSRVLDTGSRLGLSSLDTPASVETVTAEAIATRGDHTVLDAVTRATGFSGAAAPGNGGTALSVRIPRKPNAHSTLKRTPIPRLSEHAFHAQANAADVATRA</sequence>
<protein>
    <recommendedName>
        <fullName evidence="1">TonB-dependent receptor plug domain-containing protein</fullName>
    </recommendedName>
</protein>
<proteinExistence type="predicted"/>
<dbReference type="InterPro" id="IPR012910">
    <property type="entry name" value="Plug_dom"/>
</dbReference>
<evidence type="ECO:0000313" key="3">
    <source>
        <dbReference type="Proteomes" id="UP000070119"/>
    </source>
</evidence>
<evidence type="ECO:0000259" key="1">
    <source>
        <dbReference type="Pfam" id="PF07715"/>
    </source>
</evidence>